<keyword evidence="7" id="KW-0547">Nucleotide-binding</keyword>
<dbReference type="AlphaFoldDB" id="A0A5C7HB38"/>
<dbReference type="SMART" id="SM00365">
    <property type="entry name" value="LRR_SD22"/>
    <property type="match status" value="4"/>
</dbReference>
<name>A0A5C7HB38_9ROSI</name>
<sequence length="450" mass="49622">MLPQELGNLRNLNTFYANDNSLNGHIPSSFGHLSNCLTRLDLSNNNINGTIPQELTQLTQLLYLNLSSNLLSGKIPFTIGGLFNLETLDLSNNNIGGLIPTELRNCSNLNTLALNNNIINGTIPSQLGDMPSLYYLNLSHNNLSGILPKSLNVFTHLDVSYNNLSGEISTTICQVANKFVTGNRDLHSSSSCREREALLNTGWWNNNTSDHCKWDGISCNSAGFISEINLIDQGIEGDLSKFNFSSFAKLETLDLASNHLSGTIPPHIAALSTLTVLNLSTNNLRCAIPPEIGNLRNLGWLFLDRNNLTGPIPSTLGQLTNLEELSLYTNQLTEKCDVYSFGMVALEILIGRHPSKLLPFLSSPPSKLPSSDQEIMLIDLLDQRLSSPNDQTVVQDILLISTVAFACLRSNPKSRPTMQHVCQEFLARRMLFKSKSLQEISVSQLQNQEI</sequence>
<dbReference type="GO" id="GO:0005524">
    <property type="term" value="F:ATP binding"/>
    <property type="evidence" value="ECO:0007669"/>
    <property type="project" value="UniProtKB-KW"/>
</dbReference>
<keyword evidence="10" id="KW-0472">Membrane</keyword>
<evidence type="ECO:0000256" key="12">
    <source>
        <dbReference type="ARBA" id="ARBA00023180"/>
    </source>
</evidence>
<evidence type="ECO:0000256" key="7">
    <source>
        <dbReference type="ARBA" id="ARBA00022741"/>
    </source>
</evidence>
<organism evidence="13 14">
    <name type="scientific">Acer yangbiense</name>
    <dbReference type="NCBI Taxonomy" id="1000413"/>
    <lineage>
        <taxon>Eukaryota</taxon>
        <taxon>Viridiplantae</taxon>
        <taxon>Streptophyta</taxon>
        <taxon>Embryophyta</taxon>
        <taxon>Tracheophyta</taxon>
        <taxon>Spermatophyta</taxon>
        <taxon>Magnoliopsida</taxon>
        <taxon>eudicotyledons</taxon>
        <taxon>Gunneridae</taxon>
        <taxon>Pentapetalae</taxon>
        <taxon>rosids</taxon>
        <taxon>malvids</taxon>
        <taxon>Sapindales</taxon>
        <taxon>Sapindaceae</taxon>
        <taxon>Hippocastanoideae</taxon>
        <taxon>Acereae</taxon>
        <taxon>Acer</taxon>
    </lineage>
</organism>
<dbReference type="PROSITE" id="PS51450">
    <property type="entry name" value="LRR"/>
    <property type="match status" value="2"/>
</dbReference>
<evidence type="ECO:0000256" key="9">
    <source>
        <dbReference type="ARBA" id="ARBA00022989"/>
    </source>
</evidence>
<evidence type="ECO:0000256" key="2">
    <source>
        <dbReference type="ARBA" id="ARBA00009592"/>
    </source>
</evidence>
<evidence type="ECO:0000256" key="10">
    <source>
        <dbReference type="ARBA" id="ARBA00023136"/>
    </source>
</evidence>
<dbReference type="Gene3D" id="1.10.510.10">
    <property type="entry name" value="Transferase(Phosphotransferase) domain 1"/>
    <property type="match status" value="1"/>
</dbReference>
<dbReference type="PANTHER" id="PTHR48053:SF126">
    <property type="entry name" value="MDIS1-INTERACTING RECEPTOR LIKE KINASE 2-LIKE ISOFORM X1"/>
    <property type="match status" value="1"/>
</dbReference>
<keyword evidence="9" id="KW-1133">Transmembrane helix</keyword>
<dbReference type="InterPro" id="IPR032675">
    <property type="entry name" value="LRR_dom_sf"/>
</dbReference>
<protein>
    <submittedName>
        <fullName evidence="13">Uncharacterized protein</fullName>
    </submittedName>
</protein>
<dbReference type="InterPro" id="IPR001611">
    <property type="entry name" value="Leu-rich_rpt"/>
</dbReference>
<keyword evidence="6" id="KW-0677">Repeat</keyword>
<dbReference type="InterPro" id="IPR051716">
    <property type="entry name" value="Plant_RL_S/T_kinase"/>
</dbReference>
<dbReference type="GO" id="GO:0016020">
    <property type="term" value="C:membrane"/>
    <property type="evidence" value="ECO:0007669"/>
    <property type="project" value="UniProtKB-SubCell"/>
</dbReference>
<dbReference type="SUPFAM" id="SSF52058">
    <property type="entry name" value="L domain-like"/>
    <property type="match status" value="2"/>
</dbReference>
<gene>
    <name evidence="13" type="ORF">EZV62_019285</name>
</gene>
<evidence type="ECO:0000256" key="6">
    <source>
        <dbReference type="ARBA" id="ARBA00022737"/>
    </source>
</evidence>
<evidence type="ECO:0000256" key="11">
    <source>
        <dbReference type="ARBA" id="ARBA00023170"/>
    </source>
</evidence>
<comment type="similarity">
    <text evidence="2">Belongs to the RLP family.</text>
</comment>
<dbReference type="PRINTS" id="PR00019">
    <property type="entry name" value="LEURICHRPT"/>
</dbReference>
<evidence type="ECO:0000313" key="13">
    <source>
        <dbReference type="EMBL" id="TXG54029.1"/>
    </source>
</evidence>
<keyword evidence="3" id="KW-0433">Leucine-rich repeat</keyword>
<reference evidence="14" key="1">
    <citation type="journal article" date="2019" name="Gigascience">
        <title>De novo genome assembly of the endangered Acer yangbiense, a plant species with extremely small populations endemic to Yunnan Province, China.</title>
        <authorList>
            <person name="Yang J."/>
            <person name="Wariss H.M."/>
            <person name="Tao L."/>
            <person name="Zhang R."/>
            <person name="Yun Q."/>
            <person name="Hollingsworth P."/>
            <person name="Dao Z."/>
            <person name="Luo G."/>
            <person name="Guo H."/>
            <person name="Ma Y."/>
            <person name="Sun W."/>
        </authorList>
    </citation>
    <scope>NUCLEOTIDE SEQUENCE [LARGE SCALE GENOMIC DNA]</scope>
    <source>
        <strain evidence="14">cv. Malutang</strain>
    </source>
</reference>
<evidence type="ECO:0000256" key="5">
    <source>
        <dbReference type="ARBA" id="ARBA00022729"/>
    </source>
</evidence>
<dbReference type="PANTHER" id="PTHR48053">
    <property type="entry name" value="LEUCINE RICH REPEAT FAMILY PROTEIN, EXPRESSED"/>
    <property type="match status" value="1"/>
</dbReference>
<dbReference type="InterPro" id="IPR003591">
    <property type="entry name" value="Leu-rich_rpt_typical-subtyp"/>
</dbReference>
<dbReference type="FunFam" id="3.80.10.10:FF:000041">
    <property type="entry name" value="LRR receptor-like serine/threonine-protein kinase ERECTA"/>
    <property type="match status" value="2"/>
</dbReference>
<dbReference type="EMBL" id="VAHF01000009">
    <property type="protein sequence ID" value="TXG54029.1"/>
    <property type="molecule type" value="Genomic_DNA"/>
</dbReference>
<evidence type="ECO:0000256" key="8">
    <source>
        <dbReference type="ARBA" id="ARBA00022840"/>
    </source>
</evidence>
<keyword evidence="14" id="KW-1185">Reference proteome</keyword>
<keyword evidence="11" id="KW-0675">Receptor</keyword>
<keyword evidence="4" id="KW-0812">Transmembrane</keyword>
<dbReference type="Gene3D" id="3.80.10.10">
    <property type="entry name" value="Ribonuclease Inhibitor"/>
    <property type="match status" value="2"/>
</dbReference>
<accession>A0A5C7HB38</accession>
<proteinExistence type="inferred from homology"/>
<dbReference type="SMART" id="SM00369">
    <property type="entry name" value="LRR_TYP"/>
    <property type="match status" value="6"/>
</dbReference>
<evidence type="ECO:0000313" key="14">
    <source>
        <dbReference type="Proteomes" id="UP000323000"/>
    </source>
</evidence>
<evidence type="ECO:0000256" key="1">
    <source>
        <dbReference type="ARBA" id="ARBA00004479"/>
    </source>
</evidence>
<keyword evidence="12" id="KW-0325">Glycoprotein</keyword>
<dbReference type="FunFam" id="3.80.10.10:FF:000400">
    <property type="entry name" value="Nuclear pore complex protein NUP107"/>
    <property type="match status" value="1"/>
</dbReference>
<keyword evidence="8" id="KW-0067">ATP-binding</keyword>
<dbReference type="Pfam" id="PF13855">
    <property type="entry name" value="LRR_8"/>
    <property type="match status" value="1"/>
</dbReference>
<dbReference type="Proteomes" id="UP000323000">
    <property type="component" value="Chromosome 9"/>
</dbReference>
<keyword evidence="5" id="KW-0732">Signal</keyword>
<evidence type="ECO:0000256" key="3">
    <source>
        <dbReference type="ARBA" id="ARBA00022614"/>
    </source>
</evidence>
<dbReference type="Pfam" id="PF00560">
    <property type="entry name" value="LRR_1"/>
    <property type="match status" value="6"/>
</dbReference>
<comment type="subcellular location">
    <subcellularLocation>
        <location evidence="1">Membrane</location>
        <topology evidence="1">Single-pass type I membrane protein</topology>
    </subcellularLocation>
</comment>
<evidence type="ECO:0000256" key="4">
    <source>
        <dbReference type="ARBA" id="ARBA00022692"/>
    </source>
</evidence>
<comment type="caution">
    <text evidence="13">The sequence shown here is derived from an EMBL/GenBank/DDBJ whole genome shotgun (WGS) entry which is preliminary data.</text>
</comment>
<dbReference type="OrthoDB" id="676979at2759"/>